<dbReference type="EMBL" id="JACJID010000008">
    <property type="protein sequence ID" value="MBA8930949.1"/>
    <property type="molecule type" value="Genomic_DNA"/>
</dbReference>
<dbReference type="InterPro" id="IPR001031">
    <property type="entry name" value="Thioesterase"/>
</dbReference>
<organism evidence="3 4">
    <name type="scientific">Kutzneria viridogrisea</name>
    <dbReference type="NCBI Taxonomy" id="47990"/>
    <lineage>
        <taxon>Bacteria</taxon>
        <taxon>Bacillati</taxon>
        <taxon>Actinomycetota</taxon>
        <taxon>Actinomycetes</taxon>
        <taxon>Pseudonocardiales</taxon>
        <taxon>Pseudonocardiaceae</taxon>
        <taxon>Kutzneria</taxon>
    </lineage>
</organism>
<dbReference type="PANTHER" id="PTHR11487:SF0">
    <property type="entry name" value="S-ACYL FATTY ACID SYNTHASE THIOESTERASE, MEDIUM CHAIN"/>
    <property type="match status" value="1"/>
</dbReference>
<dbReference type="InterPro" id="IPR012223">
    <property type="entry name" value="TEII"/>
</dbReference>
<dbReference type="InterPro" id="IPR029058">
    <property type="entry name" value="AB_hydrolase_fold"/>
</dbReference>
<dbReference type="Pfam" id="PF00975">
    <property type="entry name" value="Thioesterase"/>
    <property type="match status" value="1"/>
</dbReference>
<dbReference type="SUPFAM" id="SSF53474">
    <property type="entry name" value="alpha/beta-Hydrolases"/>
    <property type="match status" value="1"/>
</dbReference>
<sequence length="249" mass="26999">MSSTNESALVRPLPRPSAERALVCVGYSGGGTAPFRRWARVLPENTELVLICHPGRESRFAEPFATTWEELCAPIVRALHEQVDRPFVLFGHSMGAAVAFDVAVRMERAGLRGPSAVVASASEAPTDWAVKLHRPPALSQTDAELLEWMSTVGQLSPELLAEPELVQIALELLRADLTVSADYRYEPGTTVRAPLQVLYGSQDGADAAAQAKRWSVLGAGPVTVTELAGGHFYTPEVWDRLPERFVSLG</sequence>
<comment type="caution">
    <text evidence="3">The sequence shown here is derived from an EMBL/GenBank/DDBJ whole genome shotgun (WGS) entry which is preliminary data.</text>
</comment>
<name>A0ABR6BVJ9_9PSEU</name>
<evidence type="ECO:0000313" key="3">
    <source>
        <dbReference type="EMBL" id="MBA8930949.1"/>
    </source>
</evidence>
<dbReference type="Gene3D" id="3.40.50.1820">
    <property type="entry name" value="alpha/beta hydrolase"/>
    <property type="match status" value="1"/>
</dbReference>
<gene>
    <name evidence="3" type="ORF">BC739_008196</name>
</gene>
<accession>A0ABR6BVJ9</accession>
<evidence type="ECO:0000259" key="2">
    <source>
        <dbReference type="Pfam" id="PF00975"/>
    </source>
</evidence>
<evidence type="ECO:0000256" key="1">
    <source>
        <dbReference type="ARBA" id="ARBA00007169"/>
    </source>
</evidence>
<proteinExistence type="inferred from homology"/>
<feature type="domain" description="Thioesterase" evidence="2">
    <location>
        <begin position="21"/>
        <end position="236"/>
    </location>
</feature>
<dbReference type="PANTHER" id="PTHR11487">
    <property type="entry name" value="THIOESTERASE"/>
    <property type="match status" value="1"/>
</dbReference>
<dbReference type="Proteomes" id="UP000517916">
    <property type="component" value="Unassembled WGS sequence"/>
</dbReference>
<dbReference type="RefSeq" id="WP_025354315.1">
    <property type="nucleotide sequence ID" value="NZ_BAAABQ010000087.1"/>
</dbReference>
<comment type="similarity">
    <text evidence="1">Belongs to the thioesterase family.</text>
</comment>
<keyword evidence="4" id="KW-1185">Reference proteome</keyword>
<evidence type="ECO:0000313" key="4">
    <source>
        <dbReference type="Proteomes" id="UP000517916"/>
    </source>
</evidence>
<protein>
    <submittedName>
        <fullName evidence="3">Surfactin synthase thioesterase subunit</fullName>
    </submittedName>
</protein>
<reference evidence="3 4" key="1">
    <citation type="submission" date="2020-08" db="EMBL/GenBank/DDBJ databases">
        <title>Genomic Encyclopedia of Archaeal and Bacterial Type Strains, Phase II (KMG-II): from individual species to whole genera.</title>
        <authorList>
            <person name="Goeker M."/>
        </authorList>
    </citation>
    <scope>NUCLEOTIDE SEQUENCE [LARGE SCALE GENOMIC DNA]</scope>
    <source>
        <strain evidence="3 4">DSM 43850</strain>
    </source>
</reference>